<keyword evidence="3" id="KW-1185">Reference proteome</keyword>
<dbReference type="RefSeq" id="XP_009022937.1">
    <property type="nucleotide sequence ID" value="XM_009024689.1"/>
</dbReference>
<dbReference type="Proteomes" id="UP000015101">
    <property type="component" value="Unassembled WGS sequence"/>
</dbReference>
<organism evidence="2 3">
    <name type="scientific">Helobdella robusta</name>
    <name type="common">Californian leech</name>
    <dbReference type="NCBI Taxonomy" id="6412"/>
    <lineage>
        <taxon>Eukaryota</taxon>
        <taxon>Metazoa</taxon>
        <taxon>Spiralia</taxon>
        <taxon>Lophotrochozoa</taxon>
        <taxon>Annelida</taxon>
        <taxon>Clitellata</taxon>
        <taxon>Hirudinea</taxon>
        <taxon>Rhynchobdellida</taxon>
        <taxon>Glossiphoniidae</taxon>
        <taxon>Helobdella</taxon>
    </lineage>
</organism>
<dbReference type="OrthoDB" id="2020070at2759"/>
<dbReference type="eggNOG" id="ENOG502QR4V">
    <property type="taxonomic scope" value="Eukaryota"/>
</dbReference>
<reference evidence="3" key="1">
    <citation type="submission" date="2012-12" db="EMBL/GenBank/DDBJ databases">
        <authorList>
            <person name="Hellsten U."/>
            <person name="Grimwood J."/>
            <person name="Chapman J.A."/>
            <person name="Shapiro H."/>
            <person name="Aerts A."/>
            <person name="Otillar R.P."/>
            <person name="Terry A.Y."/>
            <person name="Boore J.L."/>
            <person name="Simakov O."/>
            <person name="Marletaz F."/>
            <person name="Cho S.-J."/>
            <person name="Edsinger-Gonzales E."/>
            <person name="Havlak P."/>
            <person name="Kuo D.-H."/>
            <person name="Larsson T."/>
            <person name="Lv J."/>
            <person name="Arendt D."/>
            <person name="Savage R."/>
            <person name="Osoegawa K."/>
            <person name="de Jong P."/>
            <person name="Lindberg D.R."/>
            <person name="Seaver E.C."/>
            <person name="Weisblat D.A."/>
            <person name="Putnam N.H."/>
            <person name="Grigoriev I.V."/>
            <person name="Rokhsar D.S."/>
        </authorList>
    </citation>
    <scope>NUCLEOTIDE SEQUENCE</scope>
</reference>
<dbReference type="KEGG" id="hro:HELRODRAFT_162503"/>
<dbReference type="PANTHER" id="PTHR33604:SF3">
    <property type="entry name" value="OSJNBA0004B13.7 PROTEIN"/>
    <property type="match status" value="1"/>
</dbReference>
<evidence type="ECO:0000313" key="1">
    <source>
        <dbReference type="EMBL" id="ESN99024.1"/>
    </source>
</evidence>
<evidence type="ECO:0000313" key="2">
    <source>
        <dbReference type="EnsemblMetazoa" id="HelroP162503"/>
    </source>
</evidence>
<dbReference type="AlphaFoldDB" id="T1ESR5"/>
<sequence length="426" mass="50012">MLYKLMDTSKKLKLKLLYLVVVCAFLLTIHEHFNKNCIIRPATPPRGFVTSTPNFSTQAQLLSFQIFSSSLYGNQTQSSSLYVLPSSSYEDPFEYDDEPDFRVIVLTYKRFESLKLLLSTLQDLEMDGDSLHVDIWIDRDEKKNTVDNKTLQVSKSFASSNNYTSVHVQEKHAGLYKQWLLTYKPKRDDEIVLFVEDDQELSKYGYRWLKAVHAKYSFYEDYLGCTLRLLSPVHPMKIKLAGNESVFMHRVFSTHAFSPKPAKWRQFQNWFASHWKRNGFKPYVPGIRPTSWYKSFEKKNTTHHMWSMWMLYFSYVEQLFTVYSNPDIFVIKASTNFSYTTPSHVNKSVKLNATSKNLQIKKKHKCLNNDRQEKGLHFSASKQNNKLKNAQDVKRNCILLDFWDEKFVLFSNNITKIDWDGGQVFP</sequence>
<name>T1ESR5_HELRO</name>
<reference evidence="2" key="3">
    <citation type="submission" date="2015-06" db="UniProtKB">
        <authorList>
            <consortium name="EnsemblMetazoa"/>
        </authorList>
    </citation>
    <scope>IDENTIFICATION</scope>
</reference>
<evidence type="ECO:0000313" key="3">
    <source>
        <dbReference type="Proteomes" id="UP000015101"/>
    </source>
</evidence>
<gene>
    <name evidence="2" type="primary">20199615</name>
    <name evidence="1" type="ORF">HELRODRAFT_162503</name>
</gene>
<dbReference type="EnsemblMetazoa" id="HelroT162503">
    <property type="protein sequence ID" value="HelroP162503"/>
    <property type="gene ID" value="HelroG162503"/>
</dbReference>
<protein>
    <recommendedName>
        <fullName evidence="4">Glycosyl transferase 64 domain-containing protein</fullName>
    </recommendedName>
</protein>
<evidence type="ECO:0008006" key="4">
    <source>
        <dbReference type="Google" id="ProtNLM"/>
    </source>
</evidence>
<dbReference type="InterPro" id="IPR029044">
    <property type="entry name" value="Nucleotide-diphossugar_trans"/>
</dbReference>
<proteinExistence type="predicted"/>
<dbReference type="EMBL" id="KB097143">
    <property type="protein sequence ID" value="ESN99024.1"/>
    <property type="molecule type" value="Genomic_DNA"/>
</dbReference>
<dbReference type="CTD" id="20199615"/>
<dbReference type="PANTHER" id="PTHR33604">
    <property type="entry name" value="OSJNBA0004B13.7 PROTEIN"/>
    <property type="match status" value="1"/>
</dbReference>
<dbReference type="HOGENOM" id="CLU_051252_0_0_1"/>
<dbReference type="EMBL" id="AMQM01001100">
    <property type="status" value="NOT_ANNOTATED_CDS"/>
    <property type="molecule type" value="Genomic_DNA"/>
</dbReference>
<reference evidence="1 3" key="2">
    <citation type="journal article" date="2013" name="Nature">
        <title>Insights into bilaterian evolution from three spiralian genomes.</title>
        <authorList>
            <person name="Simakov O."/>
            <person name="Marletaz F."/>
            <person name="Cho S.J."/>
            <person name="Edsinger-Gonzales E."/>
            <person name="Havlak P."/>
            <person name="Hellsten U."/>
            <person name="Kuo D.H."/>
            <person name="Larsson T."/>
            <person name="Lv J."/>
            <person name="Arendt D."/>
            <person name="Savage R."/>
            <person name="Osoegawa K."/>
            <person name="de Jong P."/>
            <person name="Grimwood J."/>
            <person name="Chapman J.A."/>
            <person name="Shapiro H."/>
            <person name="Aerts A."/>
            <person name="Otillar R.P."/>
            <person name="Terry A.Y."/>
            <person name="Boore J.L."/>
            <person name="Grigoriev I.V."/>
            <person name="Lindberg D.R."/>
            <person name="Seaver E.C."/>
            <person name="Weisblat D.A."/>
            <person name="Putnam N.H."/>
            <person name="Rokhsar D.S."/>
        </authorList>
    </citation>
    <scope>NUCLEOTIDE SEQUENCE</scope>
</reference>
<dbReference type="InParanoid" id="T1ESR5"/>
<dbReference type="Gene3D" id="3.90.550.10">
    <property type="entry name" value="Spore Coat Polysaccharide Biosynthesis Protein SpsA, Chain A"/>
    <property type="match status" value="1"/>
</dbReference>
<dbReference type="GeneID" id="20199615"/>
<accession>T1ESR5</accession>